<dbReference type="Pfam" id="PF10309">
    <property type="entry name" value="NCBP3"/>
    <property type="match status" value="1"/>
</dbReference>
<dbReference type="EMBL" id="PZQS01000004">
    <property type="protein sequence ID" value="PVD32777.1"/>
    <property type="molecule type" value="Genomic_DNA"/>
</dbReference>
<proteinExistence type="inferred from homology"/>
<feature type="region of interest" description="Disordered" evidence="3">
    <location>
        <begin position="604"/>
        <end position="627"/>
    </location>
</feature>
<dbReference type="GO" id="GO:0003729">
    <property type="term" value="F:mRNA binding"/>
    <property type="evidence" value="ECO:0007669"/>
    <property type="project" value="InterPro"/>
</dbReference>
<feature type="compositionally biased region" description="Basic and acidic residues" evidence="3">
    <location>
        <begin position="744"/>
        <end position="759"/>
    </location>
</feature>
<feature type="compositionally biased region" description="Basic and acidic residues" evidence="3">
    <location>
        <begin position="263"/>
        <end position="273"/>
    </location>
</feature>
<feature type="region of interest" description="Disordered" evidence="3">
    <location>
        <begin position="472"/>
        <end position="570"/>
    </location>
</feature>
<keyword evidence="5" id="KW-1185">Reference proteome</keyword>
<feature type="compositionally biased region" description="Basic and acidic residues" evidence="3">
    <location>
        <begin position="509"/>
        <end position="526"/>
    </location>
</feature>
<feature type="compositionally biased region" description="Basic and acidic residues" evidence="3">
    <location>
        <begin position="604"/>
        <end position="622"/>
    </location>
</feature>
<dbReference type="Proteomes" id="UP000245119">
    <property type="component" value="Linkage Group LG4"/>
</dbReference>
<dbReference type="AlphaFoldDB" id="A0A2T7PH95"/>
<feature type="compositionally biased region" description="Low complexity" evidence="3">
    <location>
        <begin position="365"/>
        <end position="403"/>
    </location>
</feature>
<feature type="compositionally biased region" description="Acidic residues" evidence="3">
    <location>
        <begin position="307"/>
        <end position="318"/>
    </location>
</feature>
<gene>
    <name evidence="4" type="ORF">C0Q70_08223</name>
</gene>
<evidence type="ECO:0000256" key="3">
    <source>
        <dbReference type="SAM" id="MobiDB-lite"/>
    </source>
</evidence>
<sequence length="759" mass="85252">MADVRANFPNLKISVDNTASSDESDNEVEVRDDNDGDDSEGASVVENEKSESEDGEIDKDDVEFNVRLSSFAGHKVHNKARSGSELDQPDDKTVGKLSGKKGRNDKEGPPNRKHQVLPQQRVYVNKSGTFVTGIDVTSQEALEKREERARRFGVQQQGTEQSQMNISLLYESLGLQETDFENEELGLRQEALHMYGTNDMSTNDVFDYFTEFAPSAIEWINDMSCNVVWLDKVTATRALLKLSMSYDVAMANLQAAETNTAKHWSDSNEKEGGGENSRQIHSSESSTQNVSIEGSKFEMSSKSEEKMEVEDDDDLDLEGDGHRSSNKSALKEREKASRKAKDDGKGSQKDKREEREKGKRIDCDSSNNKSASGSPSASISKSESTDGSDSSSGSISESESSSEPWDVRGNKKKKGSGMQEKETREMLSAEEISQKGKKQNIPWPPGKWRLGVPSKKGRYLFLRFASKADKKIPGAEKKSKYYQKYGNPNYGGMKGLISESRKRKLRYAQIDKELKSKGPDARDRINRSRISKQKQKGNDGDHDDVSDEDQKEEGEISPYEGEVEVDEEEVKEVVIETPKDLRQLLNRETAGIRLTLRNEQHDLDSITSQKKTETGKRGRVSVDDEDEMDFEAELEHLLEEPPKKRYMRMHADDEEDRIKAKRAKAGMLTVMAASQGGVRSRLGERVQQHDVRTFEDEEEGEVLSDHDDSSDEDFDSVGYSRGSKSNQSSGVVDLRSKLSARKKDHQEPKRESIRIEVID</sequence>
<name>A0A2T7PH95_POMCA</name>
<feature type="compositionally biased region" description="Basic and acidic residues" evidence="3">
    <location>
        <begin position="295"/>
        <end position="306"/>
    </location>
</feature>
<feature type="compositionally biased region" description="Polar residues" evidence="3">
    <location>
        <begin position="276"/>
        <end position="292"/>
    </location>
</feature>
<feature type="compositionally biased region" description="Acidic residues" evidence="3">
    <location>
        <begin position="695"/>
        <end position="715"/>
    </location>
</feature>
<comment type="caution">
    <text evidence="4">The sequence shown here is derived from an EMBL/GenBank/DDBJ whole genome shotgun (WGS) entry which is preliminary data.</text>
</comment>
<reference evidence="4 5" key="1">
    <citation type="submission" date="2018-04" db="EMBL/GenBank/DDBJ databases">
        <title>The genome of golden apple snail Pomacea canaliculata provides insight into stress tolerance and invasive adaptation.</title>
        <authorList>
            <person name="Liu C."/>
            <person name="Liu B."/>
            <person name="Ren Y."/>
            <person name="Zhang Y."/>
            <person name="Wang H."/>
            <person name="Li S."/>
            <person name="Jiang F."/>
            <person name="Yin L."/>
            <person name="Zhang G."/>
            <person name="Qian W."/>
            <person name="Fan W."/>
        </authorList>
    </citation>
    <scope>NUCLEOTIDE SEQUENCE [LARGE SCALE GENOMIC DNA]</scope>
    <source>
        <strain evidence="4">SZHN2017</strain>
        <tissue evidence="4">Muscle</tissue>
    </source>
</reference>
<dbReference type="GO" id="GO:0000340">
    <property type="term" value="F:RNA 7-methylguanosine cap binding"/>
    <property type="evidence" value="ECO:0007669"/>
    <property type="project" value="InterPro"/>
</dbReference>
<organism evidence="4 5">
    <name type="scientific">Pomacea canaliculata</name>
    <name type="common">Golden apple snail</name>
    <dbReference type="NCBI Taxonomy" id="400727"/>
    <lineage>
        <taxon>Eukaryota</taxon>
        <taxon>Metazoa</taxon>
        <taxon>Spiralia</taxon>
        <taxon>Lophotrochozoa</taxon>
        <taxon>Mollusca</taxon>
        <taxon>Gastropoda</taxon>
        <taxon>Caenogastropoda</taxon>
        <taxon>Architaenioglossa</taxon>
        <taxon>Ampullarioidea</taxon>
        <taxon>Ampullariidae</taxon>
        <taxon>Pomacea</taxon>
    </lineage>
</organism>
<dbReference type="InterPro" id="IPR019416">
    <property type="entry name" value="NCBP3"/>
</dbReference>
<dbReference type="OrthoDB" id="422106at2759"/>
<dbReference type="GO" id="GO:0005634">
    <property type="term" value="C:nucleus"/>
    <property type="evidence" value="ECO:0007669"/>
    <property type="project" value="TreeGrafter"/>
</dbReference>
<feature type="compositionally biased region" description="Basic and acidic residues" evidence="3">
    <location>
        <begin position="681"/>
        <end position="694"/>
    </location>
</feature>
<dbReference type="OMA" id="RFMRMHA"/>
<evidence type="ECO:0000256" key="1">
    <source>
        <dbReference type="ARBA" id="ARBA00006069"/>
    </source>
</evidence>
<comment type="similarity">
    <text evidence="1">Belongs to the NCBP3 family.</text>
</comment>
<dbReference type="PANTHER" id="PTHR16291">
    <property type="entry name" value="NUCLEAR CAP-BINDING PROTEIN SUBUNIT 3"/>
    <property type="match status" value="1"/>
</dbReference>
<evidence type="ECO:0000313" key="4">
    <source>
        <dbReference type="EMBL" id="PVD32777.1"/>
    </source>
</evidence>
<feature type="compositionally biased region" description="Acidic residues" evidence="3">
    <location>
        <begin position="53"/>
        <end position="63"/>
    </location>
</feature>
<dbReference type="STRING" id="400727.A0A2T7PH95"/>
<evidence type="ECO:0000313" key="5">
    <source>
        <dbReference type="Proteomes" id="UP000245119"/>
    </source>
</evidence>
<accession>A0A2T7PH95</accession>
<feature type="region of interest" description="Disordered" evidence="3">
    <location>
        <begin position="260"/>
        <end position="449"/>
    </location>
</feature>
<feature type="compositionally biased region" description="Acidic residues" evidence="3">
    <location>
        <begin position="541"/>
        <end position="552"/>
    </location>
</feature>
<feature type="compositionally biased region" description="Basic and acidic residues" evidence="3">
    <location>
        <begin position="319"/>
        <end position="363"/>
    </location>
</feature>
<evidence type="ECO:0000256" key="2">
    <source>
        <dbReference type="ARBA" id="ARBA00019876"/>
    </source>
</evidence>
<protein>
    <recommendedName>
        <fullName evidence="2">Nuclear cap-binding protein subunit 3</fullName>
    </recommendedName>
</protein>
<feature type="compositionally biased region" description="Acidic residues" evidence="3">
    <location>
        <begin position="561"/>
        <end position="570"/>
    </location>
</feature>
<feature type="region of interest" description="Disordered" evidence="3">
    <location>
        <begin position="1"/>
        <end position="114"/>
    </location>
</feature>
<feature type="region of interest" description="Disordered" evidence="3">
    <location>
        <begin position="673"/>
        <end position="759"/>
    </location>
</feature>
<dbReference type="PANTHER" id="PTHR16291:SF0">
    <property type="entry name" value="NUCLEAR CAP-BINDING PROTEIN SUBUNIT 3"/>
    <property type="match status" value="1"/>
</dbReference>